<feature type="domain" description="Cep192-like" evidence="2">
    <location>
        <begin position="911"/>
        <end position="1022"/>
    </location>
</feature>
<dbReference type="Pfam" id="PF22073">
    <property type="entry name" value="Cep192_D4"/>
    <property type="match status" value="1"/>
</dbReference>
<dbReference type="GO" id="GO:0005814">
    <property type="term" value="C:centriole"/>
    <property type="evidence" value="ECO:0007669"/>
    <property type="project" value="TreeGrafter"/>
</dbReference>
<evidence type="ECO:0000259" key="5">
    <source>
        <dbReference type="Pfam" id="PF22067"/>
    </source>
</evidence>
<dbReference type="GO" id="GO:0019901">
    <property type="term" value="F:protein kinase binding"/>
    <property type="evidence" value="ECO:0007669"/>
    <property type="project" value="TreeGrafter"/>
</dbReference>
<dbReference type="Pfam" id="PF22076">
    <property type="entry name" value="Cep192_D6"/>
    <property type="match status" value="1"/>
</dbReference>
<dbReference type="Pfam" id="PF22067">
    <property type="entry name" value="Cep192_D3"/>
    <property type="match status" value="1"/>
</dbReference>
<feature type="compositionally biased region" description="Polar residues" evidence="1">
    <location>
        <begin position="11"/>
        <end position="30"/>
    </location>
</feature>
<keyword evidence="10" id="KW-1185">Reference proteome</keyword>
<evidence type="ECO:0000313" key="10">
    <source>
        <dbReference type="Proteomes" id="UP000807504"/>
    </source>
</evidence>
<feature type="region of interest" description="Disordered" evidence="1">
    <location>
        <begin position="506"/>
        <end position="557"/>
    </location>
</feature>
<feature type="compositionally biased region" description="Polar residues" evidence="1">
    <location>
        <begin position="331"/>
        <end position="354"/>
    </location>
</feature>
<dbReference type="Pfam" id="PF22064">
    <property type="entry name" value="Cep192_D2"/>
    <property type="match status" value="1"/>
</dbReference>
<dbReference type="InterPro" id="IPR054086">
    <property type="entry name" value="Cep192-like_D2"/>
</dbReference>
<protein>
    <submittedName>
        <fullName evidence="9">Centrosomal protein of 192 kDa like protein</fullName>
    </submittedName>
</protein>
<evidence type="ECO:0000259" key="7">
    <source>
        <dbReference type="Pfam" id="PF22074"/>
    </source>
</evidence>
<evidence type="ECO:0000259" key="3">
    <source>
        <dbReference type="Pfam" id="PF22065"/>
    </source>
</evidence>
<feature type="domain" description="Cep192-like" evidence="4">
    <location>
        <begin position="1806"/>
        <end position="1904"/>
    </location>
</feature>
<evidence type="ECO:0000313" key="9">
    <source>
        <dbReference type="EMBL" id="KAF8781851.1"/>
    </source>
</evidence>
<dbReference type="GO" id="GO:0051298">
    <property type="term" value="P:centrosome duplication"/>
    <property type="evidence" value="ECO:0007669"/>
    <property type="project" value="InterPro"/>
</dbReference>
<dbReference type="InterPro" id="IPR054089">
    <property type="entry name" value="Cep192-like_D3"/>
</dbReference>
<dbReference type="Gene3D" id="2.60.40.10">
    <property type="entry name" value="Immunoglobulins"/>
    <property type="match status" value="3"/>
</dbReference>
<evidence type="ECO:0000256" key="1">
    <source>
        <dbReference type="SAM" id="MobiDB-lite"/>
    </source>
</evidence>
<dbReference type="GO" id="GO:0071539">
    <property type="term" value="P:protein localization to centrosome"/>
    <property type="evidence" value="ECO:0007669"/>
    <property type="project" value="InterPro"/>
</dbReference>
<name>A0A8T0EVS7_ARGBR</name>
<dbReference type="GO" id="GO:0005737">
    <property type="term" value="C:cytoplasm"/>
    <property type="evidence" value="ECO:0007669"/>
    <property type="project" value="TreeGrafter"/>
</dbReference>
<feature type="domain" description="Cep192-like" evidence="3">
    <location>
        <begin position="1673"/>
        <end position="1781"/>
    </location>
</feature>
<comment type="caution">
    <text evidence="9">The sequence shown here is derived from an EMBL/GenBank/DDBJ whole genome shotgun (WGS) entry which is preliminary data.</text>
</comment>
<feature type="region of interest" description="Disordered" evidence="1">
    <location>
        <begin position="324"/>
        <end position="374"/>
    </location>
</feature>
<dbReference type="InterPro" id="IPR054090">
    <property type="entry name" value="Cep192_Spd-2-like_dom"/>
</dbReference>
<dbReference type="InterPro" id="IPR054087">
    <property type="entry name" value="Cep192-like_D7"/>
</dbReference>
<feature type="region of interest" description="Disordered" evidence="1">
    <location>
        <begin position="118"/>
        <end position="169"/>
    </location>
</feature>
<feature type="region of interest" description="Disordered" evidence="1">
    <location>
        <begin position="1"/>
        <end position="30"/>
    </location>
</feature>
<evidence type="ECO:0000259" key="6">
    <source>
        <dbReference type="Pfam" id="PF22073"/>
    </source>
</evidence>
<feature type="compositionally biased region" description="Polar residues" evidence="1">
    <location>
        <begin position="533"/>
        <end position="554"/>
    </location>
</feature>
<organism evidence="9 10">
    <name type="scientific">Argiope bruennichi</name>
    <name type="common">Wasp spider</name>
    <name type="synonym">Aranea bruennichi</name>
    <dbReference type="NCBI Taxonomy" id="94029"/>
    <lineage>
        <taxon>Eukaryota</taxon>
        <taxon>Metazoa</taxon>
        <taxon>Ecdysozoa</taxon>
        <taxon>Arthropoda</taxon>
        <taxon>Chelicerata</taxon>
        <taxon>Arachnida</taxon>
        <taxon>Araneae</taxon>
        <taxon>Araneomorphae</taxon>
        <taxon>Entelegynae</taxon>
        <taxon>Araneoidea</taxon>
        <taxon>Araneidae</taxon>
        <taxon>Argiope</taxon>
    </lineage>
</organism>
<dbReference type="PANTHER" id="PTHR16029">
    <property type="entry name" value="CENTROSOMAL PROTEIN OF 192 KDA"/>
    <property type="match status" value="1"/>
</dbReference>
<dbReference type="InterPro" id="IPR039103">
    <property type="entry name" value="Spd-2/CEP192"/>
</dbReference>
<evidence type="ECO:0000259" key="2">
    <source>
        <dbReference type="Pfam" id="PF22064"/>
    </source>
</evidence>
<dbReference type="EMBL" id="JABXBU010001863">
    <property type="protein sequence ID" value="KAF8781851.1"/>
    <property type="molecule type" value="Genomic_DNA"/>
</dbReference>
<dbReference type="Proteomes" id="UP000807504">
    <property type="component" value="Unassembled WGS sequence"/>
</dbReference>
<reference evidence="9" key="2">
    <citation type="submission" date="2020-06" db="EMBL/GenBank/DDBJ databases">
        <authorList>
            <person name="Sheffer M."/>
        </authorList>
    </citation>
    <scope>NUCLEOTIDE SEQUENCE</scope>
</reference>
<dbReference type="Pfam" id="PF22074">
    <property type="entry name" value="Cep192_D5"/>
    <property type="match status" value="1"/>
</dbReference>
<dbReference type="InterPro" id="IPR013783">
    <property type="entry name" value="Ig-like_fold"/>
</dbReference>
<gene>
    <name evidence="9" type="ORF">HNY73_012196</name>
</gene>
<dbReference type="Pfam" id="PF22065">
    <property type="entry name" value="Cep192_D7"/>
    <property type="match status" value="1"/>
</dbReference>
<feature type="compositionally biased region" description="Basic and acidic residues" evidence="1">
    <location>
        <begin position="122"/>
        <end position="143"/>
    </location>
</feature>
<dbReference type="GO" id="GO:0090307">
    <property type="term" value="P:mitotic spindle assembly"/>
    <property type="evidence" value="ECO:0007669"/>
    <property type="project" value="TreeGrafter"/>
</dbReference>
<dbReference type="Pfam" id="PF22066">
    <property type="entry name" value="Cep192_D8"/>
    <property type="match status" value="1"/>
</dbReference>
<evidence type="ECO:0000259" key="8">
    <source>
        <dbReference type="Pfam" id="PF22076"/>
    </source>
</evidence>
<feature type="domain" description="Cep192-like" evidence="5">
    <location>
        <begin position="1062"/>
        <end position="1146"/>
    </location>
</feature>
<proteinExistence type="predicted"/>
<sequence>MEENKGFLDDTSLSKTPKSPLKTSTVLRPNSNRSENIFAKRLAASEANVSFNPREEPSFQALTEVTNIPNFSFLKQKFKSFSEMSFADDANSSLGILHMDNFSDVADMSLPTSCFIKNEQQGNKEESKLDENSKVESLKDKELPSISVQDVEEGFDGDDRNSSSDLEYDGTNIPELNLDYDALSALQDPTTRTFKNLPSLSKIPKEDEESFFKKFEAIHDSASYTTGKSLQISNVQASNEESRITRDSLFESFNPAYDSIFKTLMPNGSVSDDDKVSKLSQIMNACSFVDGNSSELQAILLNQSSAEQNFLKSLQRLSETSLKFSPDEMSARSTSFRSPSPPNTNNCSEASPLSNEEVDSENKNQSKTVLGDEDSKEVVLSGSVFMNNIKKDSTNVCEQIVENQSFDPALEMFKKNEEQLKEEHKFEFADNSKESVTSAFSLPSENNVTAPSWFLELYNGQLNNPGHISIGTLISARTENLGKLSEDSTRERPFFGTFVSTPVREIPEDSSDFSESADQTLERTKEQEFDNASIESSADFKNTTQENEQSTLKSVSDHESGILRRSVLSQLLSEASTSQPLALADRILEAHFTVAKTKSGATNCRNKFIEHGSSSTINRETDKTLCNELQQLTVSTSKEQDAFLSNLTSISSIDSSSTSKRDDKDSKVCECPNCLFRQQKIFCSSTRPASACSNSCKNATPCHNILQVPYGCMAYSNPQEQCPQNLHPSHGSLQHLGNFLHGGQFHNPCAPNPLSTQMLSIAIPQSVPPGPLTGFSSAAFSMQGTAPHSFPTVLGPNELCVPQKICVGDSQSITLTIQNMHIMQYFYHISYISASINEEPVSIEMAGVHFPFMFPRSMSSTTDIQITLNPKYEGKTVVVLQIVACFNPSEITVAAIGNSSMKTKIQYESVRPSILISSHGKDNLSMGSVIAGSKVLEQISITNKCNAVVPICLSFSNDYKDNRISFRVSEMKLQNLSTAAQLKILSPKTILFRLPVSNNEETASPIQIPIIFEAGSDDCHLNFTLTAAIQTATFSEPLGFLRISATVGRTELVLTDATQNRLLFCSEAGSICNQNVTVKNQCSFPVVYDLMIVGDDSNSFSVSPMTLNLQPLQCSTVTLTFSPTSTLVVKGNLQAAAQPHGKVFSLIELIGSNKSTVLILLNVIRNIYLGVELTLEALSSRHSILGILQIKVCKQIFFKEKPQSSFKIIDENNGYTTNLILGLMSKEQKSISVAFTPSRIAPSSGFLAIKPIIENDRKIFSMPLAGYGGTGKLKVAEIYEKEGVGHCLDISVSRERRTVFSNLTVHNIGMRPVFVKVIVSAGNSNKEQIVINPSEFILLEDDCKTLIISCTIENFSMLNATDFGFITLLYGDEIIRQQLRRSVGENSANSHSLYHGVNFDVPFVGEERVPYDSTYISKINISSLFSSSIKKYLIHLNIVEQDASCSQVTFGALSLLDNTCTSTIGNSTMFRRVTAGPGCTYSPPVKDFTVYTLNRLSMLNSPTLNSNKCSLFAPKVDENVAEKEDSSRFWTVKPELLTIDSASKDNRILLINLSNQDLKFKIESAIDVISVSPVSGIVSAKGQIGLRVCIIPYNHAKLYEDYKGFIKVICDGTEKSVLITVLKDQKKMKDSFNASESNTNLEQLQDLPLEISAADKTVIDSTSIFIKNICEFPKEIILNATAPEKVSETTLVVQNPEKSSVEWNIHPFSMLFTQSLEDSLNASNVLQILPSSGVLQAKEKTNIVVKFMPSNPDCFYRFFELMLNFSNGVRQRCNFKISGSSFCLAENAELNKSSAVACYSKKKSRSDIYVENETCEFPNTSLGKNSTTFVTVKNPSRQDFKLNITKPRLPFIVHQSSVLVKSKKFLKIPVIFKPTKSGVGDFEDILILKSENGHEFLIKLKGVCN</sequence>
<feature type="domain" description="Cep192-like" evidence="7">
    <location>
        <begin position="1291"/>
        <end position="1436"/>
    </location>
</feature>
<feature type="domain" description="Cep192-like" evidence="8">
    <location>
        <begin position="1529"/>
        <end position="1621"/>
    </location>
</feature>
<dbReference type="GO" id="GO:0000242">
    <property type="term" value="C:pericentriolar material"/>
    <property type="evidence" value="ECO:0007669"/>
    <property type="project" value="TreeGrafter"/>
</dbReference>
<evidence type="ECO:0000259" key="4">
    <source>
        <dbReference type="Pfam" id="PF22066"/>
    </source>
</evidence>
<dbReference type="InterPro" id="IPR054092">
    <property type="entry name" value="Cep192-like_D6"/>
</dbReference>
<dbReference type="InterPro" id="IPR054088">
    <property type="entry name" value="Cep192-like_D8"/>
</dbReference>
<reference evidence="9" key="1">
    <citation type="journal article" date="2020" name="bioRxiv">
        <title>Chromosome-level reference genome of the European wasp spider Argiope bruennichi: a resource for studies on range expansion and evolutionary adaptation.</title>
        <authorList>
            <person name="Sheffer M.M."/>
            <person name="Hoppe A."/>
            <person name="Krehenwinkel H."/>
            <person name="Uhl G."/>
            <person name="Kuss A.W."/>
            <person name="Jensen L."/>
            <person name="Jensen C."/>
            <person name="Gillespie R.G."/>
            <person name="Hoff K.J."/>
            <person name="Prost S."/>
        </authorList>
    </citation>
    <scope>NUCLEOTIDE SEQUENCE</scope>
</reference>
<feature type="domain" description="Cep192/Spd-2-like" evidence="6">
    <location>
        <begin position="1198"/>
        <end position="1269"/>
    </location>
</feature>
<dbReference type="InterPro" id="IPR054091">
    <property type="entry name" value="Cep192-like_D5"/>
</dbReference>
<accession>A0A8T0EVS7</accession>
<dbReference type="GO" id="GO:0090222">
    <property type="term" value="P:centrosome-templated microtubule nucleation"/>
    <property type="evidence" value="ECO:0007669"/>
    <property type="project" value="InterPro"/>
</dbReference>
<dbReference type="PANTHER" id="PTHR16029:SF11">
    <property type="entry name" value="CENTROSOMAL PROTEIN OF 192 KDA"/>
    <property type="match status" value="1"/>
</dbReference>